<dbReference type="GO" id="GO:0016491">
    <property type="term" value="F:oxidoreductase activity"/>
    <property type="evidence" value="ECO:0007669"/>
    <property type="project" value="UniProtKB-KW"/>
</dbReference>
<sequence length="226" mass="26195">MAIIKKYQAKVEQIINPFQSIYTVTLSSDKKFQYLPGQFLHLALDEYDGAGQWPESRCFSMQSSPEEKNIKITFAVKGNFTTRMKNELYEGKEVWLKLPYGDLFQRNHDKKNCVFIAGGTGITPFLSLFNSEEFNEYSNPKIYLGFRSKEYNIYERELSTIRNNSCDSSIIYEDVDGVLNINTIFNECGIKSTYFISGPPIMIKNFKKYLIDNGVHENKVITDDWE</sequence>
<dbReference type="SUPFAM" id="SSF52343">
    <property type="entry name" value="Ferredoxin reductase-like, C-terminal NADP-linked domain"/>
    <property type="match status" value="1"/>
</dbReference>
<evidence type="ECO:0000256" key="4">
    <source>
        <dbReference type="ARBA" id="ARBA00022827"/>
    </source>
</evidence>
<dbReference type="GO" id="GO:0046872">
    <property type="term" value="F:metal ion binding"/>
    <property type="evidence" value="ECO:0007669"/>
    <property type="project" value="UniProtKB-KW"/>
</dbReference>
<dbReference type="PANTHER" id="PTHR47354">
    <property type="entry name" value="NADH OXIDOREDUCTASE HCR"/>
    <property type="match status" value="1"/>
</dbReference>
<dbReference type="InterPro" id="IPR013112">
    <property type="entry name" value="FAD-bd_8"/>
</dbReference>
<dbReference type="PRINTS" id="PR00410">
    <property type="entry name" value="PHEHYDRXLASE"/>
</dbReference>
<dbReference type="PROSITE" id="PS51384">
    <property type="entry name" value="FAD_FR"/>
    <property type="match status" value="1"/>
</dbReference>
<dbReference type="GO" id="GO:0050660">
    <property type="term" value="F:flavin adenine dinucleotide binding"/>
    <property type="evidence" value="ECO:0007669"/>
    <property type="project" value="InterPro"/>
</dbReference>
<keyword evidence="11" id="KW-1185">Reference proteome</keyword>
<dbReference type="Gene3D" id="3.40.50.80">
    <property type="entry name" value="Nucleotide-binding domain of ferredoxin-NADP reductase (FNR) module"/>
    <property type="match status" value="1"/>
</dbReference>
<dbReference type="PANTHER" id="PTHR47354:SF8">
    <property type="entry name" value="1,2-PHENYLACETYL-COA EPOXIDASE, SUBUNIT E"/>
    <property type="match status" value="1"/>
</dbReference>
<evidence type="ECO:0000256" key="3">
    <source>
        <dbReference type="ARBA" id="ARBA00022723"/>
    </source>
</evidence>
<dbReference type="GO" id="GO:0006221">
    <property type="term" value="P:pyrimidine nucleotide biosynthetic process"/>
    <property type="evidence" value="ECO:0007669"/>
    <property type="project" value="InterPro"/>
</dbReference>
<feature type="binding site" evidence="8">
    <location>
        <begin position="57"/>
        <end position="60"/>
    </location>
    <ligand>
        <name>FAD</name>
        <dbReference type="ChEBI" id="CHEBI:57692"/>
    </ligand>
</feature>
<evidence type="ECO:0000259" key="9">
    <source>
        <dbReference type="PROSITE" id="PS51384"/>
    </source>
</evidence>
<dbReference type="EMBL" id="JARGDL010000026">
    <property type="protein sequence ID" value="MDF1613088.1"/>
    <property type="molecule type" value="Genomic_DNA"/>
</dbReference>
<comment type="caution">
    <text evidence="10">The sequence shown here is derived from an EMBL/GenBank/DDBJ whole genome shotgun (WGS) entry which is preliminary data.</text>
</comment>
<evidence type="ECO:0000256" key="8">
    <source>
        <dbReference type="PIRSR" id="PIRSR006816-1"/>
    </source>
</evidence>
<evidence type="ECO:0000256" key="7">
    <source>
        <dbReference type="ARBA" id="ARBA00023014"/>
    </source>
</evidence>
<keyword evidence="2" id="KW-0001">2Fe-2S</keyword>
<dbReference type="PIRSF" id="PIRSF006816">
    <property type="entry name" value="Cyc3_hyd_g"/>
    <property type="match status" value="1"/>
</dbReference>
<keyword evidence="7" id="KW-0411">Iron-sulfur</keyword>
<evidence type="ECO:0000256" key="1">
    <source>
        <dbReference type="ARBA" id="ARBA00022630"/>
    </source>
</evidence>
<reference evidence="10" key="1">
    <citation type="submission" date="2023-03" db="EMBL/GenBank/DDBJ databases">
        <title>Stygiobacter electus gen. nov., sp. nov., facultatively anaerobic thermotolerant bacterium of the class Ignavibacteria from a well of Yessentuki mineral water deposit.</title>
        <authorList>
            <person name="Podosokorskaya O.A."/>
            <person name="Elcheninov A.G."/>
            <person name="Petrova N.F."/>
            <person name="Zavarzina D.G."/>
            <person name="Kublanov I.V."/>
            <person name="Merkel A.Y."/>
        </authorList>
    </citation>
    <scope>NUCLEOTIDE SEQUENCE</scope>
    <source>
        <strain evidence="10">09-Me</strain>
    </source>
</reference>
<protein>
    <submittedName>
        <fullName evidence="10">FAD-dependent oxidoreductase</fullName>
    </submittedName>
</protein>
<dbReference type="Proteomes" id="UP001221302">
    <property type="component" value="Unassembled WGS sequence"/>
</dbReference>
<evidence type="ECO:0000256" key="2">
    <source>
        <dbReference type="ARBA" id="ARBA00022714"/>
    </source>
</evidence>
<dbReference type="RefSeq" id="WP_321536859.1">
    <property type="nucleotide sequence ID" value="NZ_JARGDL010000026.1"/>
</dbReference>
<keyword evidence="5" id="KW-0560">Oxidoreductase</keyword>
<dbReference type="InterPro" id="IPR039261">
    <property type="entry name" value="FNR_nucleotide-bd"/>
</dbReference>
<dbReference type="GO" id="GO:0051537">
    <property type="term" value="F:2 iron, 2 sulfur cluster binding"/>
    <property type="evidence" value="ECO:0007669"/>
    <property type="project" value="UniProtKB-KW"/>
</dbReference>
<dbReference type="InterPro" id="IPR017938">
    <property type="entry name" value="Riboflavin_synthase-like_b-brl"/>
</dbReference>
<dbReference type="Pfam" id="PF08022">
    <property type="entry name" value="FAD_binding_8"/>
    <property type="match status" value="1"/>
</dbReference>
<keyword evidence="4 8" id="KW-0274">FAD</keyword>
<evidence type="ECO:0000256" key="6">
    <source>
        <dbReference type="ARBA" id="ARBA00023004"/>
    </source>
</evidence>
<keyword evidence="6" id="KW-0408">Iron</keyword>
<dbReference type="InterPro" id="IPR050415">
    <property type="entry name" value="MRET"/>
</dbReference>
<feature type="domain" description="FAD-binding FR-type" evidence="9">
    <location>
        <begin position="4"/>
        <end position="106"/>
    </location>
</feature>
<dbReference type="CDD" id="cd00322">
    <property type="entry name" value="FNR_like"/>
    <property type="match status" value="1"/>
</dbReference>
<accession>A0AAE3P4G7</accession>
<proteinExistence type="predicted"/>
<name>A0AAE3P4G7_9BACT</name>
<keyword evidence="3" id="KW-0479">Metal-binding</keyword>
<evidence type="ECO:0000313" key="10">
    <source>
        <dbReference type="EMBL" id="MDF1613088.1"/>
    </source>
</evidence>
<comment type="cofactor">
    <cofactor evidence="8">
        <name>FAD</name>
        <dbReference type="ChEBI" id="CHEBI:57692"/>
    </cofactor>
    <text evidence="8">Binds 1 FAD per subunit.</text>
</comment>
<evidence type="ECO:0000256" key="5">
    <source>
        <dbReference type="ARBA" id="ARBA00023002"/>
    </source>
</evidence>
<dbReference type="Gene3D" id="2.40.30.10">
    <property type="entry name" value="Translation factors"/>
    <property type="match status" value="1"/>
</dbReference>
<gene>
    <name evidence="10" type="ORF">P0M35_13060</name>
</gene>
<dbReference type="SUPFAM" id="SSF63380">
    <property type="entry name" value="Riboflavin synthase domain-like"/>
    <property type="match status" value="1"/>
</dbReference>
<evidence type="ECO:0000313" key="11">
    <source>
        <dbReference type="Proteomes" id="UP001221302"/>
    </source>
</evidence>
<dbReference type="AlphaFoldDB" id="A0AAE3P4G7"/>
<dbReference type="InterPro" id="IPR012165">
    <property type="entry name" value="Cyt_c3_hydrogenase_gsu"/>
</dbReference>
<keyword evidence="1 8" id="KW-0285">Flavoprotein</keyword>
<dbReference type="InterPro" id="IPR017927">
    <property type="entry name" value="FAD-bd_FR_type"/>
</dbReference>
<organism evidence="10 11">
    <name type="scientific">Stygiobacter electus</name>
    <dbReference type="NCBI Taxonomy" id="3032292"/>
    <lineage>
        <taxon>Bacteria</taxon>
        <taxon>Pseudomonadati</taxon>
        <taxon>Ignavibacteriota</taxon>
        <taxon>Ignavibacteria</taxon>
        <taxon>Ignavibacteriales</taxon>
        <taxon>Melioribacteraceae</taxon>
        <taxon>Stygiobacter</taxon>
    </lineage>
</organism>